<dbReference type="Proteomes" id="UP001385499">
    <property type="component" value="Unassembled WGS sequence"/>
</dbReference>
<dbReference type="EMBL" id="JBAKIA010000019">
    <property type="protein sequence ID" value="MEJ8476438.1"/>
    <property type="molecule type" value="Genomic_DNA"/>
</dbReference>
<proteinExistence type="predicted"/>
<comment type="caution">
    <text evidence="1">The sequence shown here is derived from an EMBL/GenBank/DDBJ whole genome shotgun (WGS) entry which is preliminary data.</text>
</comment>
<name>A0ABU8TQI8_9HYPH</name>
<gene>
    <name evidence="1" type="ORF">V6575_20295</name>
</gene>
<evidence type="ECO:0000313" key="1">
    <source>
        <dbReference type="EMBL" id="MEJ8476438.1"/>
    </source>
</evidence>
<accession>A0ABU8TQI8</accession>
<dbReference type="RefSeq" id="WP_340276975.1">
    <property type="nucleotide sequence ID" value="NZ_JBAKIA010000019.1"/>
</dbReference>
<keyword evidence="2" id="KW-1185">Reference proteome</keyword>
<evidence type="ECO:0000313" key="2">
    <source>
        <dbReference type="Proteomes" id="UP001385499"/>
    </source>
</evidence>
<reference evidence="1 2" key="1">
    <citation type="submission" date="2024-02" db="EMBL/GenBank/DDBJ databases">
        <title>Roseibium algae sp. nov., isolated from marine alga (Grateloupia sp.), showing potential in myo-inositol conversion.</title>
        <authorList>
            <person name="Wang Y."/>
        </authorList>
    </citation>
    <scope>NUCLEOTIDE SEQUENCE [LARGE SCALE GENOMIC DNA]</scope>
    <source>
        <strain evidence="1 2">H3510</strain>
    </source>
</reference>
<sequence length="170" mass="19042">MTSQITYQWTGATMTPAPQCLERCRTMFEVGGLYTLETPTGRTRKSHKHYFACINAAWQNLPEDQADRFPSPDHLRKWALVRSGYADETTVVCDTEDAAFKVAAMARKLDGYAVITCRGNTVRTFTAKPQTEQTMDAKDFQRSKEAVLMTLARLIGSDPVQLSHTARMAA</sequence>
<organism evidence="1 2">
    <name type="scientific">Roseibium algae</name>
    <dbReference type="NCBI Taxonomy" id="3123038"/>
    <lineage>
        <taxon>Bacteria</taxon>
        <taxon>Pseudomonadati</taxon>
        <taxon>Pseudomonadota</taxon>
        <taxon>Alphaproteobacteria</taxon>
        <taxon>Hyphomicrobiales</taxon>
        <taxon>Stappiaceae</taxon>
        <taxon>Roseibium</taxon>
    </lineage>
</organism>
<protein>
    <submittedName>
        <fullName evidence="1">Uncharacterized protein</fullName>
    </submittedName>
</protein>